<accession>X6MLE7</accession>
<evidence type="ECO:0000256" key="1">
    <source>
        <dbReference type="SAM" id="SignalP"/>
    </source>
</evidence>
<reference evidence="2 3" key="1">
    <citation type="journal article" date="2013" name="Curr. Biol.">
        <title>The Genome of the Foraminiferan Reticulomyxa filosa.</title>
        <authorList>
            <person name="Glockner G."/>
            <person name="Hulsmann N."/>
            <person name="Schleicher M."/>
            <person name="Noegel A.A."/>
            <person name="Eichinger L."/>
            <person name="Gallinger C."/>
            <person name="Pawlowski J."/>
            <person name="Sierra R."/>
            <person name="Euteneuer U."/>
            <person name="Pillet L."/>
            <person name="Moustafa A."/>
            <person name="Platzer M."/>
            <person name="Groth M."/>
            <person name="Szafranski K."/>
            <person name="Schliwa M."/>
        </authorList>
    </citation>
    <scope>NUCLEOTIDE SEQUENCE [LARGE SCALE GENOMIC DNA]</scope>
</reference>
<protein>
    <submittedName>
        <fullName evidence="2">Uncharacterized protein</fullName>
    </submittedName>
</protein>
<gene>
    <name evidence="2" type="ORF">RFI_22916</name>
</gene>
<evidence type="ECO:0000313" key="2">
    <source>
        <dbReference type="EMBL" id="ETO14451.1"/>
    </source>
</evidence>
<sequence>MNQQLWLFCRGMKSALILVAMHVLNALLVVSSANTVNSNKNATNAQTYSNHYNNMCTLSSSSNTQVSYYLDYMSISKTWKCVQCPQNYKLTILSSVEIFNKGSMVLENESIRFPPSMMLANTKHCKIKMTAMNILRSTSGASPNFFKLTFKTMSHRLNEKKNIIIKKICIQKKKYTQNKNCTLEKRKYVYFYQVTIRWRNDCIYDIFDFKKTELYWRIAKNCTYQTITQERVAAVCYAIGKLDAGK</sequence>
<keyword evidence="1" id="KW-0732">Signal</keyword>
<name>X6MLE7_RETFI</name>
<dbReference type="AlphaFoldDB" id="X6MLE7"/>
<feature type="chain" id="PRO_5004975365" evidence="1">
    <location>
        <begin position="34"/>
        <end position="246"/>
    </location>
</feature>
<proteinExistence type="predicted"/>
<organism evidence="2 3">
    <name type="scientific">Reticulomyxa filosa</name>
    <dbReference type="NCBI Taxonomy" id="46433"/>
    <lineage>
        <taxon>Eukaryota</taxon>
        <taxon>Sar</taxon>
        <taxon>Rhizaria</taxon>
        <taxon>Retaria</taxon>
        <taxon>Foraminifera</taxon>
        <taxon>Monothalamids</taxon>
        <taxon>Reticulomyxidae</taxon>
        <taxon>Reticulomyxa</taxon>
    </lineage>
</organism>
<evidence type="ECO:0000313" key="3">
    <source>
        <dbReference type="Proteomes" id="UP000023152"/>
    </source>
</evidence>
<comment type="caution">
    <text evidence="2">The sequence shown here is derived from an EMBL/GenBank/DDBJ whole genome shotgun (WGS) entry which is preliminary data.</text>
</comment>
<keyword evidence="3" id="KW-1185">Reference proteome</keyword>
<dbReference type="Proteomes" id="UP000023152">
    <property type="component" value="Unassembled WGS sequence"/>
</dbReference>
<dbReference type="EMBL" id="ASPP01020024">
    <property type="protein sequence ID" value="ETO14451.1"/>
    <property type="molecule type" value="Genomic_DNA"/>
</dbReference>
<feature type="signal peptide" evidence="1">
    <location>
        <begin position="1"/>
        <end position="33"/>
    </location>
</feature>